<organism evidence="1 2">
    <name type="scientific">Lysinibacillus sphaericus</name>
    <name type="common">Bacillus sphaericus</name>
    <dbReference type="NCBI Taxonomy" id="1421"/>
    <lineage>
        <taxon>Bacteria</taxon>
        <taxon>Bacillati</taxon>
        <taxon>Bacillota</taxon>
        <taxon>Bacilli</taxon>
        <taxon>Bacillales</taxon>
        <taxon>Bacillaceae</taxon>
        <taxon>Lysinibacillus</taxon>
    </lineage>
</organism>
<protein>
    <recommendedName>
        <fullName evidence="3">Phage structural protein</fullName>
    </recommendedName>
</protein>
<comment type="caution">
    <text evidence="1">The sequence shown here is derived from an EMBL/GenBank/DDBJ whole genome shotgun (WGS) entry which is preliminary data.</text>
</comment>
<dbReference type="AlphaFoldDB" id="A0A544U7S2"/>
<evidence type="ECO:0008006" key="3">
    <source>
        <dbReference type="Google" id="ProtNLM"/>
    </source>
</evidence>
<dbReference type="OrthoDB" id="9795386at2"/>
<dbReference type="EMBL" id="SADV01000038">
    <property type="protein sequence ID" value="TQR27209.1"/>
    <property type="molecule type" value="Genomic_DNA"/>
</dbReference>
<sequence length="286" mass="32449">MAIRSGFFNSVNGDRRYDAKFFAEYFASFIGDGVFPNPSNGLQLVEGTGMQTILKVGKGWIKGYYVINDSDYIIKHDIADGVLKRIDRVVMRLNYLTRQIEIVLKKGSQASSPTAPAIQRDAEAYELVLADVLINAGTTQINQGLITDQRLNKSLCGIVHGIVDQVDTTTIFNQYQSWFNKFSVTKADEFSKWQTDVTTALEGWIDAQEQDFLAWRHAEESLFLAWFETIKGKLSEDAAGNLYNMIEDHEKARLPHITTDDTTKKKYRTGLVIDNGKLFFEYEEVQ</sequence>
<dbReference type="Proteomes" id="UP000317944">
    <property type="component" value="Unassembled WGS sequence"/>
</dbReference>
<evidence type="ECO:0000313" key="1">
    <source>
        <dbReference type="EMBL" id="TQR27209.1"/>
    </source>
</evidence>
<reference evidence="1 2" key="1">
    <citation type="submission" date="2018-03" db="EMBL/GenBank/DDBJ databases">
        <title>Aerobic endospore-forming bacteria genome sequencing and assembly.</title>
        <authorList>
            <person name="Cavalcante D.A."/>
            <person name="Driks A."/>
            <person name="Putonti C."/>
            <person name="De-Souza M.T."/>
        </authorList>
    </citation>
    <scope>NUCLEOTIDE SEQUENCE [LARGE SCALE GENOMIC DNA]</scope>
    <source>
        <strain evidence="1 2">SDF0037</strain>
    </source>
</reference>
<accession>A0A544U7S2</accession>
<dbReference type="RefSeq" id="WP_142510971.1">
    <property type="nucleotide sequence ID" value="NZ_SADV01000038.1"/>
</dbReference>
<name>A0A544U7S2_LYSSH</name>
<gene>
    <name evidence="1" type="ORF">C7Y47_23625</name>
</gene>
<proteinExistence type="predicted"/>
<evidence type="ECO:0000313" key="2">
    <source>
        <dbReference type="Proteomes" id="UP000317944"/>
    </source>
</evidence>